<evidence type="ECO:0000256" key="1">
    <source>
        <dbReference type="ARBA" id="ARBA00001274"/>
    </source>
</evidence>
<comment type="catalytic activity">
    <reaction evidence="1">
        <text>L-threonine = 2-oxobutanoate + NH4(+)</text>
        <dbReference type="Rhea" id="RHEA:22108"/>
        <dbReference type="ChEBI" id="CHEBI:16763"/>
        <dbReference type="ChEBI" id="CHEBI:28938"/>
        <dbReference type="ChEBI" id="CHEBI:57926"/>
        <dbReference type="EC" id="4.3.1.19"/>
    </reaction>
</comment>
<comment type="cofactor">
    <cofactor evidence="2">
        <name>pyridoxal 5'-phosphate</name>
        <dbReference type="ChEBI" id="CHEBI:597326"/>
    </cofactor>
</comment>
<dbReference type="InterPro" id="IPR001926">
    <property type="entry name" value="TrpB-like_PALP"/>
</dbReference>
<organism evidence="10 11">
    <name type="scientific">Actinomadura viridis</name>
    <dbReference type="NCBI Taxonomy" id="58110"/>
    <lineage>
        <taxon>Bacteria</taxon>
        <taxon>Bacillati</taxon>
        <taxon>Actinomycetota</taxon>
        <taxon>Actinomycetes</taxon>
        <taxon>Streptosporangiales</taxon>
        <taxon>Thermomonosporaceae</taxon>
        <taxon>Actinomadura</taxon>
    </lineage>
</organism>
<evidence type="ECO:0000256" key="8">
    <source>
        <dbReference type="ARBA" id="ARBA00031427"/>
    </source>
</evidence>
<dbReference type="CDD" id="cd01562">
    <property type="entry name" value="Thr-dehyd"/>
    <property type="match status" value="1"/>
</dbReference>
<dbReference type="RefSeq" id="WP_307829338.1">
    <property type="nucleotide sequence ID" value="NZ_BAABES010000003.1"/>
</dbReference>
<evidence type="ECO:0000313" key="11">
    <source>
        <dbReference type="Proteomes" id="UP000614047"/>
    </source>
</evidence>
<evidence type="ECO:0000256" key="6">
    <source>
        <dbReference type="ARBA" id="ARBA00023239"/>
    </source>
</evidence>
<evidence type="ECO:0000256" key="7">
    <source>
        <dbReference type="ARBA" id="ARBA00025527"/>
    </source>
</evidence>
<dbReference type="InterPro" id="IPR050147">
    <property type="entry name" value="Ser/Thr_Dehydratase"/>
</dbReference>
<evidence type="ECO:0000256" key="5">
    <source>
        <dbReference type="ARBA" id="ARBA00022898"/>
    </source>
</evidence>
<dbReference type="SUPFAM" id="SSF53686">
    <property type="entry name" value="Tryptophan synthase beta subunit-like PLP-dependent enzymes"/>
    <property type="match status" value="1"/>
</dbReference>
<dbReference type="Proteomes" id="UP000614047">
    <property type="component" value="Unassembled WGS sequence"/>
</dbReference>
<keyword evidence="11" id="KW-1185">Reference proteome</keyword>
<dbReference type="PANTHER" id="PTHR48078:SF6">
    <property type="entry name" value="L-THREONINE DEHYDRATASE CATABOLIC TDCB"/>
    <property type="match status" value="1"/>
</dbReference>
<evidence type="ECO:0000313" key="10">
    <source>
        <dbReference type="EMBL" id="MBG6093537.1"/>
    </source>
</evidence>
<evidence type="ECO:0000259" key="9">
    <source>
        <dbReference type="Pfam" id="PF00291"/>
    </source>
</evidence>
<dbReference type="GO" id="GO:0009097">
    <property type="term" value="P:isoleucine biosynthetic process"/>
    <property type="evidence" value="ECO:0007669"/>
    <property type="project" value="TreeGrafter"/>
</dbReference>
<dbReference type="InterPro" id="IPR000634">
    <property type="entry name" value="Ser/Thr_deHydtase_PyrdxlP-BS"/>
</dbReference>
<dbReference type="NCBIfam" id="NF006094">
    <property type="entry name" value="PRK08246.1"/>
    <property type="match status" value="1"/>
</dbReference>
<name>A0A931DTA8_9ACTN</name>
<dbReference type="PANTHER" id="PTHR48078">
    <property type="entry name" value="THREONINE DEHYDRATASE, MITOCHONDRIAL-RELATED"/>
    <property type="match status" value="1"/>
</dbReference>
<accession>A0A931DTA8</accession>
<proteinExistence type="inferred from homology"/>
<dbReference type="InterPro" id="IPR036052">
    <property type="entry name" value="TrpB-like_PALP_sf"/>
</dbReference>
<dbReference type="GO" id="GO:0030170">
    <property type="term" value="F:pyridoxal phosphate binding"/>
    <property type="evidence" value="ECO:0007669"/>
    <property type="project" value="InterPro"/>
</dbReference>
<comment type="caution">
    <text evidence="10">The sequence shown here is derived from an EMBL/GenBank/DDBJ whole genome shotgun (WGS) entry which is preliminary data.</text>
</comment>
<evidence type="ECO:0000256" key="3">
    <source>
        <dbReference type="ARBA" id="ARBA00010869"/>
    </source>
</evidence>
<dbReference type="Gene3D" id="3.40.50.1100">
    <property type="match status" value="2"/>
</dbReference>
<reference evidence="10" key="1">
    <citation type="submission" date="2020-11" db="EMBL/GenBank/DDBJ databases">
        <title>Sequencing the genomes of 1000 actinobacteria strains.</title>
        <authorList>
            <person name="Klenk H.-P."/>
        </authorList>
    </citation>
    <scope>NUCLEOTIDE SEQUENCE</scope>
    <source>
        <strain evidence="10">DSM 43175</strain>
    </source>
</reference>
<evidence type="ECO:0000256" key="2">
    <source>
        <dbReference type="ARBA" id="ARBA00001933"/>
    </source>
</evidence>
<dbReference type="PROSITE" id="PS00165">
    <property type="entry name" value="DEHYDRATASE_SER_THR"/>
    <property type="match status" value="1"/>
</dbReference>
<comment type="function">
    <text evidence="7">Catalyzes the anaerobic formation of alpha-ketobutyrate and ammonia from threonine in a two-step reaction. The first step involved a dehydration of threonine and a production of enamine intermediates (aminocrotonate), which tautomerizes to its imine form (iminobutyrate). Both intermediates are unstable and short-lived. The second step is the nonenzymatic hydrolysis of the enamine/imine intermediates to form 2-ketobutyrate and free ammonia. In the low water environment of the cell, the second step is accelerated by RidA.</text>
</comment>
<evidence type="ECO:0000256" key="4">
    <source>
        <dbReference type="ARBA" id="ARBA00012096"/>
    </source>
</evidence>
<dbReference type="GO" id="GO:0004794">
    <property type="term" value="F:threonine deaminase activity"/>
    <property type="evidence" value="ECO:0007669"/>
    <property type="project" value="UniProtKB-EC"/>
</dbReference>
<dbReference type="GO" id="GO:0006567">
    <property type="term" value="P:L-threonine catabolic process"/>
    <property type="evidence" value="ECO:0007669"/>
    <property type="project" value="TreeGrafter"/>
</dbReference>
<keyword evidence="6 10" id="KW-0456">Lyase</keyword>
<dbReference type="Pfam" id="PF00291">
    <property type="entry name" value="PALP"/>
    <property type="match status" value="1"/>
</dbReference>
<dbReference type="FunFam" id="3.40.50.1100:FF:000005">
    <property type="entry name" value="Threonine dehydratase catabolic"/>
    <property type="match status" value="1"/>
</dbReference>
<sequence>MITLSDVRDAAARIEGRVRRTPVMEADPAAFVPEGAEAPARLWLKLELTQHTGSFKARGAFNRVLAAVEEGRLPGAGVVTASGGNAGLAVAYAASRAGARAEVYVPETAPAVKVAGLRALGATVVQVGVRYADAHEAATKRAAETGAVFCHPYDQPEMCAGQGVIALELMEQTGGEVDTVLLAVGGGGLMAGVAAALEGRATVVGAEPVTAPTLNAALRAGKPVDVEVSGVAKDSLGASRLGDIAHAVATRTGVRSVLVTDDAISAARRRLWEGHRLVVEHGTATAAAALRTGAYRPEPGERVAVLLCGANTDPSDLVR</sequence>
<dbReference type="GO" id="GO:0003941">
    <property type="term" value="F:L-serine ammonia-lyase activity"/>
    <property type="evidence" value="ECO:0007669"/>
    <property type="project" value="TreeGrafter"/>
</dbReference>
<dbReference type="EC" id="4.3.1.19" evidence="4"/>
<feature type="domain" description="Tryptophan synthase beta chain-like PALP" evidence="9">
    <location>
        <begin position="16"/>
        <end position="309"/>
    </location>
</feature>
<protein>
    <recommendedName>
        <fullName evidence="4">threonine ammonia-lyase</fullName>
        <ecNumber evidence="4">4.3.1.19</ecNumber>
    </recommendedName>
    <alternativeName>
        <fullName evidence="8">Threonine deaminase</fullName>
    </alternativeName>
</protein>
<gene>
    <name evidence="10" type="ORF">IW256_007650</name>
</gene>
<dbReference type="AlphaFoldDB" id="A0A931DTA8"/>
<keyword evidence="5" id="KW-0663">Pyridoxal phosphate</keyword>
<comment type="similarity">
    <text evidence="3">Belongs to the serine/threonine dehydratase family.</text>
</comment>
<dbReference type="EMBL" id="JADOUA010000001">
    <property type="protein sequence ID" value="MBG6093537.1"/>
    <property type="molecule type" value="Genomic_DNA"/>
</dbReference>
<dbReference type="GO" id="GO:0006565">
    <property type="term" value="P:L-serine catabolic process"/>
    <property type="evidence" value="ECO:0007669"/>
    <property type="project" value="TreeGrafter"/>
</dbReference>